<organism evidence="5 7">
    <name type="scientific">Streptomyces antibioticus</name>
    <dbReference type="NCBI Taxonomy" id="1890"/>
    <lineage>
        <taxon>Bacteria</taxon>
        <taxon>Bacillati</taxon>
        <taxon>Actinomycetota</taxon>
        <taxon>Actinomycetes</taxon>
        <taxon>Kitasatosporales</taxon>
        <taxon>Streptomycetaceae</taxon>
        <taxon>Streptomyces</taxon>
    </lineage>
</organism>
<dbReference type="Proteomes" id="UP000502504">
    <property type="component" value="Chromosome"/>
</dbReference>
<sequence>MSGQSQSHSSQGPPIWDPSHQGTDPSGPAPHWAGRGSAAHRGVVLAGVLMLVSGLLHILQGIAAIAEDDVYAVLLSYAYEMNLTAWGWILLCVGVVTAATGAWLFREAEWARYSGVALASLSVIVQFLFLPYAPVWSVILIALDIIVIWALVAYRPDLPGR</sequence>
<dbReference type="Proteomes" id="UP000190306">
    <property type="component" value="Chromosome"/>
</dbReference>
<feature type="transmembrane region" description="Helical" evidence="2">
    <location>
        <begin position="110"/>
        <end position="129"/>
    </location>
</feature>
<evidence type="ECO:0000256" key="2">
    <source>
        <dbReference type="SAM" id="Phobius"/>
    </source>
</evidence>
<evidence type="ECO:0000259" key="3">
    <source>
        <dbReference type="Pfam" id="PF23636"/>
    </source>
</evidence>
<reference evidence="4 6" key="1">
    <citation type="submission" date="2015-07" db="EMBL/GenBank/DDBJ databases">
        <title>Draft Genome Sequence of Streptomyces antibioticus, IMRU 3720 reveals insights in the evolution of actinomycin biosynthetic gene clusters in Streptomyces.</title>
        <authorList>
            <person name="Crnovcic I."/>
            <person name="Ruckert C."/>
            <person name="Kalinowksi J."/>
            <person name="Keller U."/>
        </authorList>
    </citation>
    <scope>NUCLEOTIDE SEQUENCE [LARGE SCALE GENOMIC DNA]</scope>
    <source>
        <strain evidence="4 6">DSM 41481</strain>
    </source>
</reference>
<evidence type="ECO:0000313" key="5">
    <source>
        <dbReference type="EMBL" id="QIT45672.1"/>
    </source>
</evidence>
<reference evidence="5 7" key="2">
    <citation type="submission" date="2020-03" db="EMBL/GenBank/DDBJ databases">
        <title>Is there a link between lipid content and antibiotic production in Streptomyces?</title>
        <authorList>
            <person name="David M."/>
            <person name="Lejeune C."/>
            <person name="Abreu S."/>
            <person name="Thibessard A."/>
            <person name="Leblond P."/>
            <person name="Chaminade P."/>
            <person name="Virolle M.-J."/>
        </authorList>
    </citation>
    <scope>NUCLEOTIDE SEQUENCE [LARGE SCALE GENOMIC DNA]</scope>
    <source>
        <strain evidence="5 7">DSM 41481</strain>
    </source>
</reference>
<proteinExistence type="predicted"/>
<dbReference type="EMBL" id="LHQL01000010">
    <property type="protein sequence ID" value="OOQ50250.1"/>
    <property type="molecule type" value="Genomic_DNA"/>
</dbReference>
<keyword evidence="2" id="KW-0812">Transmembrane</keyword>
<evidence type="ECO:0000313" key="6">
    <source>
        <dbReference type="Proteomes" id="UP000190306"/>
    </source>
</evidence>
<feature type="transmembrane region" description="Helical" evidence="2">
    <location>
        <begin position="85"/>
        <end position="105"/>
    </location>
</feature>
<dbReference type="InterPro" id="IPR055568">
    <property type="entry name" value="DUF7144"/>
</dbReference>
<dbReference type="AlphaFoldDB" id="A0AAE6YA42"/>
<accession>A0AAE6YA42</accession>
<evidence type="ECO:0000313" key="7">
    <source>
        <dbReference type="Proteomes" id="UP000502504"/>
    </source>
</evidence>
<gene>
    <name evidence="4" type="ORF">AFM16_20440</name>
    <name evidence="5" type="ORF">HCX60_20790</name>
</gene>
<name>A0AAE6YA42_STRAT</name>
<keyword evidence="2" id="KW-0472">Membrane</keyword>
<feature type="transmembrane region" description="Helical" evidence="2">
    <location>
        <begin position="135"/>
        <end position="154"/>
    </location>
</feature>
<dbReference type="GeneID" id="93956358"/>
<dbReference type="Pfam" id="PF23636">
    <property type="entry name" value="DUF7144"/>
    <property type="match status" value="1"/>
</dbReference>
<feature type="region of interest" description="Disordered" evidence="1">
    <location>
        <begin position="1"/>
        <end position="34"/>
    </location>
</feature>
<keyword evidence="2" id="KW-1133">Transmembrane helix</keyword>
<feature type="domain" description="DUF7144" evidence="3">
    <location>
        <begin position="43"/>
        <end position="155"/>
    </location>
</feature>
<feature type="compositionally biased region" description="Low complexity" evidence="1">
    <location>
        <begin position="1"/>
        <end position="12"/>
    </location>
</feature>
<protein>
    <recommendedName>
        <fullName evidence="3">DUF7144 domain-containing protein</fullName>
    </recommendedName>
</protein>
<feature type="transmembrane region" description="Helical" evidence="2">
    <location>
        <begin position="43"/>
        <end position="65"/>
    </location>
</feature>
<keyword evidence="6" id="KW-1185">Reference proteome</keyword>
<evidence type="ECO:0000313" key="4">
    <source>
        <dbReference type="EMBL" id="OOQ50250.1"/>
    </source>
</evidence>
<evidence type="ECO:0000256" key="1">
    <source>
        <dbReference type="SAM" id="MobiDB-lite"/>
    </source>
</evidence>
<dbReference type="EMBL" id="CP050692">
    <property type="protein sequence ID" value="QIT45672.1"/>
    <property type="molecule type" value="Genomic_DNA"/>
</dbReference>
<dbReference type="RefSeq" id="WP_030781739.1">
    <property type="nucleotide sequence ID" value="NZ_CM007717.1"/>
</dbReference>